<comment type="caution">
    <text evidence="2">The sequence shown here is derived from an EMBL/GenBank/DDBJ whole genome shotgun (WGS) entry which is preliminary data.</text>
</comment>
<protein>
    <submittedName>
        <fullName evidence="2">Uncharacterized protein</fullName>
    </submittedName>
</protein>
<proteinExistence type="predicted"/>
<gene>
    <name evidence="2" type="ORF">SDC9_72376</name>
</gene>
<sequence length="208" mass="21941">MHGGGDADHVHSRDNIQIGGAENKAVGAQALLIPHSFPRLVAGVGNEALVDKGAVRGGKIEAVGEIVVGTGNVPKVGQFLLRGHGHVFQRVALGVQRGGDAAHPRLDHADHIVGVGLQQGVSSFQKNFGGRRLNNHQNSDDDHSNKGNQGNQQLCLNAEPAFAAGFGTGQGGGTYGFCSLFYTLHNLSPSFQHRDVCRAVYALRNLML</sequence>
<dbReference type="AlphaFoldDB" id="A0A644YBE6"/>
<evidence type="ECO:0000313" key="2">
    <source>
        <dbReference type="EMBL" id="MPM25876.1"/>
    </source>
</evidence>
<organism evidence="2">
    <name type="scientific">bioreactor metagenome</name>
    <dbReference type="NCBI Taxonomy" id="1076179"/>
    <lineage>
        <taxon>unclassified sequences</taxon>
        <taxon>metagenomes</taxon>
        <taxon>ecological metagenomes</taxon>
    </lineage>
</organism>
<reference evidence="2" key="1">
    <citation type="submission" date="2019-08" db="EMBL/GenBank/DDBJ databases">
        <authorList>
            <person name="Kucharzyk K."/>
            <person name="Murdoch R.W."/>
            <person name="Higgins S."/>
            <person name="Loffler F."/>
        </authorList>
    </citation>
    <scope>NUCLEOTIDE SEQUENCE</scope>
</reference>
<dbReference type="EMBL" id="VSSQ01004598">
    <property type="protein sequence ID" value="MPM25876.1"/>
    <property type="molecule type" value="Genomic_DNA"/>
</dbReference>
<feature type="region of interest" description="Disordered" evidence="1">
    <location>
        <begin position="128"/>
        <end position="151"/>
    </location>
</feature>
<accession>A0A644YBE6</accession>
<name>A0A644YBE6_9ZZZZ</name>
<evidence type="ECO:0000256" key="1">
    <source>
        <dbReference type="SAM" id="MobiDB-lite"/>
    </source>
</evidence>